<gene>
    <name evidence="1" type="ORF">EUGRSUZ_F03767</name>
</gene>
<accession>A0A059BWF7</accession>
<dbReference type="OrthoDB" id="2446218at2759"/>
<proteinExistence type="predicted"/>
<evidence type="ECO:0000313" key="1">
    <source>
        <dbReference type="EMBL" id="KCW70578.1"/>
    </source>
</evidence>
<dbReference type="eggNOG" id="ENOG502QR6N">
    <property type="taxonomic scope" value="Eukaryota"/>
</dbReference>
<dbReference type="OMA" id="MIYRPFM"/>
<sequence length="422" mass="47366">MASAIGWYGPLIDLSGAASHVGDFVQLLVFVHRSTPVQYKLSRGGEVIRTDVQVGDDTRPWFTVSLWQKQMGSLAIPGDVILLQNVKVARFGDLIDARTVSCSSIVPLVHSYELMVSKDADKLIGNSRLGTAAREKLKKVIGWVKANEFILHNQKKLSRNWKVVEVGEYKDCTSISEVLNLNCSCKAIFLASVGEIFLPIAWRATCEMEKEKMFISRRMNSKNGDGLAKDFICTGCQLCGSPLELEHSKHAPKQNSVPLYCDKSSDRLHVVSLIYQPFMLYVWDESGSLPLLVKNKAAELLFGNIPAERVNLCLEAKLPVHKSCSKGVPEIHSQARGPHHRIRAKEASDIVSPSGDEMEREEKNKCHDSVDFHFVWFVILKTLLQRGKNSPLRFEVNVDPRLDRESGRYEMVTATLPCFRKK</sequence>
<dbReference type="KEGG" id="egr:104450487"/>
<dbReference type="Gene3D" id="2.40.50.140">
    <property type="entry name" value="Nucleic acid-binding proteins"/>
    <property type="match status" value="1"/>
</dbReference>
<protein>
    <submittedName>
        <fullName evidence="1">Uncharacterized protein</fullName>
    </submittedName>
</protein>
<dbReference type="PANTHER" id="PTHR38542">
    <property type="entry name" value="OS04G0450500 PROTEIN"/>
    <property type="match status" value="1"/>
</dbReference>
<dbReference type="Gramene" id="KCW70578">
    <property type="protein sequence ID" value="KCW70578"/>
    <property type="gene ID" value="EUGRSUZ_F03767"/>
</dbReference>
<dbReference type="InParanoid" id="A0A059BWF7"/>
<dbReference type="SUPFAM" id="SSF50249">
    <property type="entry name" value="Nucleic acid-binding proteins"/>
    <property type="match status" value="1"/>
</dbReference>
<dbReference type="InterPro" id="IPR012340">
    <property type="entry name" value="NA-bd_OB-fold"/>
</dbReference>
<dbReference type="PANTHER" id="PTHR38542:SF2">
    <property type="entry name" value="REPLICATION FACTOR A C-TERMINAL DOMAIN-CONTAINING PROTEIN"/>
    <property type="match status" value="1"/>
</dbReference>
<dbReference type="AlphaFoldDB" id="A0A059BWF7"/>
<dbReference type="EMBL" id="KK198758">
    <property type="protein sequence ID" value="KCW70578.1"/>
    <property type="molecule type" value="Genomic_DNA"/>
</dbReference>
<organism evidence="1">
    <name type="scientific">Eucalyptus grandis</name>
    <name type="common">Flooded gum</name>
    <dbReference type="NCBI Taxonomy" id="71139"/>
    <lineage>
        <taxon>Eukaryota</taxon>
        <taxon>Viridiplantae</taxon>
        <taxon>Streptophyta</taxon>
        <taxon>Embryophyta</taxon>
        <taxon>Tracheophyta</taxon>
        <taxon>Spermatophyta</taxon>
        <taxon>Magnoliopsida</taxon>
        <taxon>eudicotyledons</taxon>
        <taxon>Gunneridae</taxon>
        <taxon>Pentapetalae</taxon>
        <taxon>rosids</taxon>
        <taxon>malvids</taxon>
        <taxon>Myrtales</taxon>
        <taxon>Myrtaceae</taxon>
        <taxon>Myrtoideae</taxon>
        <taxon>Eucalypteae</taxon>
        <taxon>Eucalyptus</taxon>
    </lineage>
</organism>
<reference evidence="1" key="1">
    <citation type="submission" date="2013-07" db="EMBL/GenBank/DDBJ databases">
        <title>The genome of Eucalyptus grandis.</title>
        <authorList>
            <person name="Schmutz J."/>
            <person name="Hayes R."/>
            <person name="Myburg A."/>
            <person name="Tuskan G."/>
            <person name="Grattapaglia D."/>
            <person name="Rokhsar D.S."/>
        </authorList>
    </citation>
    <scope>NUCLEOTIDE SEQUENCE</scope>
    <source>
        <tissue evidence="1">Leaf extractions</tissue>
    </source>
</reference>
<name>A0A059BWF7_EUCGR</name>